<keyword evidence="3" id="KW-0378">Hydrolase</keyword>
<dbReference type="InterPro" id="IPR011682">
    <property type="entry name" value="Glyco_hydro_38_C"/>
</dbReference>
<keyword evidence="4" id="KW-1185">Reference proteome</keyword>
<dbReference type="GO" id="GO:0006013">
    <property type="term" value="P:mannose metabolic process"/>
    <property type="evidence" value="ECO:0007669"/>
    <property type="project" value="InterPro"/>
</dbReference>
<name>A0A9X4QUH0_9BACL</name>
<evidence type="ECO:0000313" key="3">
    <source>
        <dbReference type="EMBL" id="MDG0810477.1"/>
    </source>
</evidence>
<dbReference type="Gene3D" id="2.60.40.2220">
    <property type="match status" value="1"/>
</dbReference>
<dbReference type="EMBL" id="JAPDIA010000003">
    <property type="protein sequence ID" value="MDG0810477.1"/>
    <property type="molecule type" value="Genomic_DNA"/>
</dbReference>
<sequence length="363" mass="40212">MDTGYETEGLLTFEDQADIGDGWQYIAPVGNETASSAAGGASVSVVHDGPLETCLRVALRLEVPEEIAPDRTRRSDKRTGLAVATYITLRKNDPVVRCRTVVDNGVRDHRLKLLFPTRVDSDRYYTGTPFDIVERSVRLPDYSRHMEKDSGIVPSNGLLAIRGEGHGFAVYSKGLYEAQLRDDRTRTAALTLYRSTRDEVLSDGGDGGQLLGRLEFEYAFRPFAPADASWGDLLAEQQQFSLGIRSVNRKPGPVAFETLHRRATDLPARHAYLGLTGADLIVSACKRAEDDAGAWIVRLWNCSDRETSGSLRPADPVIRAERTNLDEHTVGTVEVEQDNSLRVAAKPKEIVTLKLWFGPQKER</sequence>
<dbReference type="InterPro" id="IPR011013">
    <property type="entry name" value="Gal_mutarotase_sf_dom"/>
</dbReference>
<comment type="caution">
    <text evidence="3">The sequence shown here is derived from an EMBL/GenBank/DDBJ whole genome shotgun (WGS) entry which is preliminary data.</text>
</comment>
<dbReference type="Gene3D" id="2.70.98.30">
    <property type="entry name" value="Golgi alpha-mannosidase II, domain 4"/>
    <property type="match status" value="1"/>
</dbReference>
<proteinExistence type="predicted"/>
<dbReference type="RefSeq" id="WP_277533197.1">
    <property type="nucleotide sequence ID" value="NZ_JAPDIA010000003.1"/>
</dbReference>
<dbReference type="GO" id="GO:0004559">
    <property type="term" value="F:alpha-mannosidase activity"/>
    <property type="evidence" value="ECO:0007669"/>
    <property type="project" value="InterPro"/>
</dbReference>
<dbReference type="PANTHER" id="PTHR46017">
    <property type="entry name" value="ALPHA-MANNOSIDASE 2C1"/>
    <property type="match status" value="1"/>
</dbReference>
<dbReference type="PANTHER" id="PTHR46017:SF1">
    <property type="entry name" value="ALPHA-MANNOSIDASE 2C1"/>
    <property type="match status" value="1"/>
</dbReference>
<accession>A0A9X4QUH0</accession>
<dbReference type="Proteomes" id="UP001153404">
    <property type="component" value="Unassembled WGS sequence"/>
</dbReference>
<dbReference type="Pfam" id="PF07748">
    <property type="entry name" value="Glyco_hydro_38C"/>
    <property type="match status" value="1"/>
</dbReference>
<evidence type="ECO:0000313" key="4">
    <source>
        <dbReference type="Proteomes" id="UP001153404"/>
    </source>
</evidence>
<evidence type="ECO:0000259" key="1">
    <source>
        <dbReference type="Pfam" id="PF07748"/>
    </source>
</evidence>
<evidence type="ECO:0000259" key="2">
    <source>
        <dbReference type="Pfam" id="PF17677"/>
    </source>
</evidence>
<dbReference type="SUPFAM" id="SSF74650">
    <property type="entry name" value="Galactose mutarotase-like"/>
    <property type="match status" value="1"/>
</dbReference>
<protein>
    <submittedName>
        <fullName evidence="3">Glycosyl hydrolase-related protein</fullName>
    </submittedName>
</protein>
<dbReference type="GO" id="GO:0009313">
    <property type="term" value="P:oligosaccharide catabolic process"/>
    <property type="evidence" value="ECO:0007669"/>
    <property type="project" value="TreeGrafter"/>
</dbReference>
<dbReference type="InterPro" id="IPR041147">
    <property type="entry name" value="GH38_C"/>
</dbReference>
<gene>
    <name evidence="3" type="ORF">OMP40_14780</name>
</gene>
<feature type="domain" description="Glycosyl hydrolases family 38 C-terminal" evidence="2">
    <location>
        <begin position="280"/>
        <end position="353"/>
    </location>
</feature>
<dbReference type="GO" id="GO:0030246">
    <property type="term" value="F:carbohydrate binding"/>
    <property type="evidence" value="ECO:0007669"/>
    <property type="project" value="InterPro"/>
</dbReference>
<dbReference type="AlphaFoldDB" id="A0A9X4QUH0"/>
<feature type="domain" description="Glycosyl hydrolase family 38 C-terminal" evidence="1">
    <location>
        <begin position="11"/>
        <end position="196"/>
    </location>
</feature>
<dbReference type="Pfam" id="PF17677">
    <property type="entry name" value="Glyco_hydro38C2"/>
    <property type="match status" value="1"/>
</dbReference>
<reference evidence="3" key="1">
    <citation type="submission" date="2022-10" db="EMBL/GenBank/DDBJ databases">
        <title>Comparative genomic analysis of Cohnella hashimotonis sp. nov., isolated from the International Space Station.</title>
        <authorList>
            <person name="Simpson A."/>
            <person name="Venkateswaran K."/>
        </authorList>
    </citation>
    <scope>NUCLEOTIDE SEQUENCE</scope>
    <source>
        <strain evidence="3">DSM 28161</strain>
    </source>
</reference>
<organism evidence="3 4">
    <name type="scientific">Cohnella rhizosphaerae</name>
    <dbReference type="NCBI Taxonomy" id="1457232"/>
    <lineage>
        <taxon>Bacteria</taxon>
        <taxon>Bacillati</taxon>
        <taxon>Bacillota</taxon>
        <taxon>Bacilli</taxon>
        <taxon>Bacillales</taxon>
        <taxon>Paenibacillaceae</taxon>
        <taxon>Cohnella</taxon>
    </lineage>
</organism>